<evidence type="ECO:0000256" key="1">
    <source>
        <dbReference type="ARBA" id="ARBA00022722"/>
    </source>
</evidence>
<evidence type="ECO:0000313" key="6">
    <source>
        <dbReference type="Proteomes" id="UP000000763"/>
    </source>
</evidence>
<dbReference type="GO" id="GO:0006139">
    <property type="term" value="P:nucleobase-containing compound metabolic process"/>
    <property type="evidence" value="ECO:0007669"/>
    <property type="project" value="InterPro"/>
</dbReference>
<feature type="compositionally biased region" description="Low complexity" evidence="3">
    <location>
        <begin position="30"/>
        <end position="43"/>
    </location>
</feature>
<organism evidence="5 6">
    <name type="scientific">Oryza sativa subsp. japonica</name>
    <name type="common">Rice</name>
    <dbReference type="NCBI Taxonomy" id="39947"/>
    <lineage>
        <taxon>Eukaryota</taxon>
        <taxon>Viridiplantae</taxon>
        <taxon>Streptophyta</taxon>
        <taxon>Embryophyta</taxon>
        <taxon>Tracheophyta</taxon>
        <taxon>Spermatophyta</taxon>
        <taxon>Magnoliopsida</taxon>
        <taxon>Liliopsida</taxon>
        <taxon>Poales</taxon>
        <taxon>Poaceae</taxon>
        <taxon>BOP clade</taxon>
        <taxon>Oryzoideae</taxon>
        <taxon>Oryzeae</taxon>
        <taxon>Oryzinae</taxon>
        <taxon>Oryza</taxon>
        <taxon>Oryza sativa</taxon>
    </lineage>
</organism>
<name>Q5JND5_ORYSJ</name>
<dbReference type="InterPro" id="IPR051132">
    <property type="entry name" value="3-5_Exonuclease_domain"/>
</dbReference>
<dbReference type="InterPro" id="IPR002562">
    <property type="entry name" value="3'-5'_exonuclease_dom"/>
</dbReference>
<dbReference type="Gene3D" id="3.30.420.10">
    <property type="entry name" value="Ribonuclease H-like superfamily/Ribonuclease H"/>
    <property type="match status" value="1"/>
</dbReference>
<feature type="domain" description="3'-5' exonuclease" evidence="4">
    <location>
        <begin position="143"/>
        <end position="327"/>
    </location>
</feature>
<evidence type="ECO:0000259" key="4">
    <source>
        <dbReference type="SMART" id="SM00474"/>
    </source>
</evidence>
<protein>
    <recommendedName>
        <fullName evidence="4">3'-5' exonuclease domain-containing protein</fullName>
    </recommendedName>
</protein>
<dbReference type="CDD" id="cd06141">
    <property type="entry name" value="WRN_exo"/>
    <property type="match status" value="1"/>
</dbReference>
<dbReference type="EMBL" id="AP003218">
    <property type="protein sequence ID" value="BAD87022.1"/>
    <property type="molecule type" value="Genomic_DNA"/>
</dbReference>
<dbReference type="Proteomes" id="UP000000763">
    <property type="component" value="Chromosome 1"/>
</dbReference>
<evidence type="ECO:0000313" key="5">
    <source>
        <dbReference type="EMBL" id="BAD87022.1"/>
    </source>
</evidence>
<evidence type="ECO:0000256" key="2">
    <source>
        <dbReference type="ARBA" id="ARBA00022801"/>
    </source>
</evidence>
<dbReference type="GO" id="GO:0003676">
    <property type="term" value="F:nucleic acid binding"/>
    <property type="evidence" value="ECO:0007669"/>
    <property type="project" value="InterPro"/>
</dbReference>
<dbReference type="HOGENOM" id="CLU_049674_3_2_1"/>
<dbReference type="InterPro" id="IPR036397">
    <property type="entry name" value="RNaseH_sf"/>
</dbReference>
<proteinExistence type="predicted"/>
<dbReference type="AlphaFoldDB" id="Q5JND5"/>
<keyword evidence="2" id="KW-0378">Hydrolase</keyword>
<accession>Q5JND5</accession>
<dbReference type="SMART" id="SM00474">
    <property type="entry name" value="35EXOc"/>
    <property type="match status" value="1"/>
</dbReference>
<dbReference type="Pfam" id="PF01612">
    <property type="entry name" value="DNA_pol_A_exo1"/>
    <property type="match status" value="1"/>
</dbReference>
<evidence type="ECO:0000256" key="3">
    <source>
        <dbReference type="SAM" id="MobiDB-lite"/>
    </source>
</evidence>
<reference evidence="6" key="2">
    <citation type="journal article" date="2008" name="Nucleic Acids Res.">
        <title>The rice annotation project database (RAP-DB): 2008 update.</title>
        <authorList>
            <consortium name="The rice annotation project (RAP)"/>
        </authorList>
    </citation>
    <scope>GENOME REANNOTATION</scope>
    <source>
        <strain evidence="6">cv. Nipponbare</strain>
    </source>
</reference>
<dbReference type="PANTHER" id="PTHR13620:SF105">
    <property type="entry name" value="OS01G0737700 PROTEIN"/>
    <property type="match status" value="1"/>
</dbReference>
<gene>
    <name evidence="5" type="primary">OSJNBb0021A09.19</name>
</gene>
<feature type="compositionally biased region" description="Basic and acidic residues" evidence="3">
    <location>
        <begin position="56"/>
        <end position="78"/>
    </location>
</feature>
<dbReference type="GO" id="GO:0008408">
    <property type="term" value="F:3'-5' exonuclease activity"/>
    <property type="evidence" value="ECO:0007669"/>
    <property type="project" value="InterPro"/>
</dbReference>
<dbReference type="PANTHER" id="PTHR13620">
    <property type="entry name" value="3-5 EXONUCLEASE"/>
    <property type="match status" value="1"/>
</dbReference>
<feature type="region of interest" description="Disordered" evidence="3">
    <location>
        <begin position="1"/>
        <end position="79"/>
    </location>
</feature>
<dbReference type="FunFam" id="3.30.420.10:FF:000054">
    <property type="entry name" value="Werner Syndrome-like exonuclease"/>
    <property type="match status" value="1"/>
</dbReference>
<reference evidence="6" key="1">
    <citation type="journal article" date="2005" name="Nature">
        <title>The map-based sequence of the rice genome.</title>
        <authorList>
            <consortium name="International rice genome sequencing project (IRGSP)"/>
            <person name="Matsumoto T."/>
            <person name="Wu J."/>
            <person name="Kanamori H."/>
            <person name="Katayose Y."/>
            <person name="Fujisawa M."/>
            <person name="Namiki N."/>
            <person name="Mizuno H."/>
            <person name="Yamamoto K."/>
            <person name="Antonio B.A."/>
            <person name="Baba T."/>
            <person name="Sakata K."/>
            <person name="Nagamura Y."/>
            <person name="Aoki H."/>
            <person name="Arikawa K."/>
            <person name="Arita K."/>
            <person name="Bito T."/>
            <person name="Chiden Y."/>
            <person name="Fujitsuka N."/>
            <person name="Fukunaka R."/>
            <person name="Hamada M."/>
            <person name="Harada C."/>
            <person name="Hayashi A."/>
            <person name="Hijishita S."/>
            <person name="Honda M."/>
            <person name="Hosokawa S."/>
            <person name="Ichikawa Y."/>
            <person name="Idonuma A."/>
            <person name="Iijima M."/>
            <person name="Ikeda M."/>
            <person name="Ikeno M."/>
            <person name="Ito K."/>
            <person name="Ito S."/>
            <person name="Ito T."/>
            <person name="Ito Y."/>
            <person name="Ito Y."/>
            <person name="Iwabuchi A."/>
            <person name="Kamiya K."/>
            <person name="Karasawa W."/>
            <person name="Kurita K."/>
            <person name="Katagiri S."/>
            <person name="Kikuta A."/>
            <person name="Kobayashi H."/>
            <person name="Kobayashi N."/>
            <person name="Machita K."/>
            <person name="Maehara T."/>
            <person name="Masukawa M."/>
            <person name="Mizubayashi T."/>
            <person name="Mukai Y."/>
            <person name="Nagasaki H."/>
            <person name="Nagata Y."/>
            <person name="Naito S."/>
            <person name="Nakashima M."/>
            <person name="Nakama Y."/>
            <person name="Nakamichi Y."/>
            <person name="Nakamura M."/>
            <person name="Meguro A."/>
            <person name="Negishi M."/>
            <person name="Ohta I."/>
            <person name="Ohta T."/>
            <person name="Okamoto M."/>
            <person name="Ono N."/>
            <person name="Saji S."/>
            <person name="Sakaguchi M."/>
            <person name="Sakai K."/>
            <person name="Shibata M."/>
            <person name="Shimokawa T."/>
            <person name="Song J."/>
            <person name="Takazaki Y."/>
            <person name="Terasawa K."/>
            <person name="Tsugane M."/>
            <person name="Tsuji K."/>
            <person name="Ueda S."/>
            <person name="Waki K."/>
            <person name="Yamagata H."/>
            <person name="Yamamoto M."/>
            <person name="Yamamoto S."/>
            <person name="Yamane H."/>
            <person name="Yoshiki S."/>
            <person name="Yoshihara R."/>
            <person name="Yukawa K."/>
            <person name="Zhong H."/>
            <person name="Yano M."/>
            <person name="Yuan Q."/>
            <person name="Ouyang S."/>
            <person name="Liu J."/>
            <person name="Jones K.M."/>
            <person name="Gansberger K."/>
            <person name="Moffat K."/>
            <person name="Hill J."/>
            <person name="Bera J."/>
            <person name="Fadrosh D."/>
            <person name="Jin S."/>
            <person name="Johri S."/>
            <person name="Kim M."/>
            <person name="Overton L."/>
            <person name="Reardon M."/>
            <person name="Tsitrin T."/>
            <person name="Vuong H."/>
            <person name="Weaver B."/>
            <person name="Ciecko A."/>
            <person name="Tallon L."/>
            <person name="Jackson J."/>
            <person name="Pai G."/>
            <person name="Aken S.V."/>
            <person name="Utterback T."/>
            <person name="Reidmuller S."/>
            <person name="Feldblyum T."/>
            <person name="Hsiao J."/>
            <person name="Zismann V."/>
            <person name="Iobst S."/>
            <person name="de Vazeille A.R."/>
            <person name="Buell C.R."/>
            <person name="Ying K."/>
            <person name="Li Y."/>
            <person name="Lu T."/>
            <person name="Huang Y."/>
            <person name="Zhao Q."/>
            <person name="Feng Q."/>
            <person name="Zhang L."/>
            <person name="Zhu J."/>
            <person name="Weng Q."/>
            <person name="Mu J."/>
            <person name="Lu Y."/>
            <person name="Fan D."/>
            <person name="Liu Y."/>
            <person name="Guan J."/>
            <person name="Zhang Y."/>
            <person name="Yu S."/>
            <person name="Liu X."/>
            <person name="Zhang Y."/>
            <person name="Hong G."/>
            <person name="Han B."/>
            <person name="Choisne N."/>
            <person name="Demange N."/>
            <person name="Orjeda G."/>
            <person name="Samain S."/>
            <person name="Cattolico L."/>
            <person name="Pelletier E."/>
            <person name="Couloux A."/>
            <person name="Segurens B."/>
            <person name="Wincker P."/>
            <person name="D'Hont A."/>
            <person name="Scarpelli C."/>
            <person name="Weissenbach J."/>
            <person name="Salanoubat M."/>
            <person name="Quetier F."/>
            <person name="Yu Y."/>
            <person name="Kim H.R."/>
            <person name="Rambo T."/>
            <person name="Currie J."/>
            <person name="Collura K."/>
            <person name="Luo M."/>
            <person name="Yang T."/>
            <person name="Ammiraju J.S.S."/>
            <person name="Engler F."/>
            <person name="Soderlund C."/>
            <person name="Wing R.A."/>
            <person name="Palmer L.E."/>
            <person name="de la Bastide M."/>
            <person name="Spiegel L."/>
            <person name="Nascimento L."/>
            <person name="Zutavern T."/>
            <person name="O'Shaughnessy A."/>
            <person name="Dike S."/>
            <person name="Dedhia N."/>
            <person name="Preston R."/>
            <person name="Balija V."/>
            <person name="McCombie W.R."/>
            <person name="Chow T."/>
            <person name="Chen H."/>
            <person name="Chung M."/>
            <person name="Chen C."/>
            <person name="Shaw J."/>
            <person name="Wu H."/>
            <person name="Hsiao K."/>
            <person name="Chao Y."/>
            <person name="Chu M."/>
            <person name="Cheng C."/>
            <person name="Hour A."/>
            <person name="Lee P."/>
            <person name="Lin S."/>
            <person name="Lin Y."/>
            <person name="Liou J."/>
            <person name="Liu S."/>
            <person name="Hsing Y."/>
            <person name="Raghuvanshi S."/>
            <person name="Mohanty A."/>
            <person name="Bharti A.K."/>
            <person name="Gaur A."/>
            <person name="Gupta V."/>
            <person name="Kumar D."/>
            <person name="Ravi V."/>
            <person name="Vij S."/>
            <person name="Kapur A."/>
            <person name="Khurana P."/>
            <person name="Khurana P."/>
            <person name="Khurana J.P."/>
            <person name="Tyagi A.K."/>
            <person name="Gaikwad K."/>
            <person name="Singh A."/>
            <person name="Dalal V."/>
            <person name="Srivastava S."/>
            <person name="Dixit A."/>
            <person name="Pal A.K."/>
            <person name="Ghazi I.A."/>
            <person name="Yadav M."/>
            <person name="Pandit A."/>
            <person name="Bhargava A."/>
            <person name="Sureshbabu K."/>
            <person name="Batra K."/>
            <person name="Sharma T.R."/>
            <person name="Mohapatra T."/>
            <person name="Singh N.K."/>
            <person name="Messing J."/>
            <person name="Nelson A.B."/>
            <person name="Fuks G."/>
            <person name="Kavchok S."/>
            <person name="Keizer G."/>
            <person name="Linton E."/>
            <person name="Llaca V."/>
            <person name="Song R."/>
            <person name="Tanyolac B."/>
            <person name="Young S."/>
            <person name="Ho-Il K."/>
            <person name="Hahn J.H."/>
            <person name="Sangsakoo G."/>
            <person name="Vanavichit A."/>
            <person name="de Mattos Luiz.A.T."/>
            <person name="Zimmer P.D."/>
            <person name="Malone G."/>
            <person name="Dellagostin O."/>
            <person name="de Oliveira A.C."/>
            <person name="Bevan M."/>
            <person name="Bancroft I."/>
            <person name="Minx P."/>
            <person name="Cordum H."/>
            <person name="Wilson R."/>
            <person name="Cheng Z."/>
            <person name="Jin W."/>
            <person name="Jiang J."/>
            <person name="Leong S.A."/>
            <person name="Iwama H."/>
            <person name="Gojobori T."/>
            <person name="Itoh T."/>
            <person name="Niimura Y."/>
            <person name="Fujii Y."/>
            <person name="Habara T."/>
            <person name="Sakai H."/>
            <person name="Sato Y."/>
            <person name="Wilson G."/>
            <person name="Kumar K."/>
            <person name="McCouch S."/>
            <person name="Juretic N."/>
            <person name="Hoen D."/>
            <person name="Wright S."/>
            <person name="Bruskiewich R."/>
            <person name="Bureau T."/>
            <person name="Miyao A."/>
            <person name="Hirochika H."/>
            <person name="Nishikawa T."/>
            <person name="Kadowaki K."/>
            <person name="Sugiura M."/>
            <person name="Burr B."/>
            <person name="Sasaki T."/>
        </authorList>
    </citation>
    <scope>NUCLEOTIDE SEQUENCE [LARGE SCALE GENOMIC DNA]</scope>
    <source>
        <strain evidence="6">cv. Nipponbare</strain>
    </source>
</reference>
<dbReference type="InterPro" id="IPR012337">
    <property type="entry name" value="RNaseH-like_sf"/>
</dbReference>
<dbReference type="SUPFAM" id="SSF53098">
    <property type="entry name" value="Ribonuclease H-like"/>
    <property type="match status" value="1"/>
</dbReference>
<keyword evidence="1" id="KW-0540">Nuclease</keyword>
<sequence length="327" mass="36168">MVADPPLQKVTLGSTVHGSALLEDGPNPLPSHLSPSPSLLPSPKRTPTCRLSPSSRRLDRSGRGREEGRGKGVVRRDTGSLATQYLTSGPNTCGLSVISDSLRENYSGLNLKTPKAERDLSTSIVNDFGDGTYTVAFDEDKIYTTVTDSGEEVEEWLDEIVRIHHRRLDHLIVGLDVEWNPASGFCALGPVAVLQICVGRRCLVFQIIHADYVPDQLGDFLGDGRFTFVGVGIHDDVDKLREHYDLEVENAVDLRYLAAQTIGKPALRSTGLQGLVWEVMDVWMEKPHHVRVSAWDSRQLTLDQVMYACADAFASFEVGRSLYDDYE</sequence>